<dbReference type="SUPFAM" id="SSF69618">
    <property type="entry name" value="HemD-like"/>
    <property type="match status" value="1"/>
</dbReference>
<dbReference type="PANTHER" id="PTHR40082">
    <property type="entry name" value="BLR5956 PROTEIN"/>
    <property type="match status" value="1"/>
</dbReference>
<dbReference type="InterPro" id="IPR001867">
    <property type="entry name" value="OmpR/PhoB-type_DNA-bd"/>
</dbReference>
<dbReference type="GO" id="GO:0003677">
    <property type="term" value="F:DNA binding"/>
    <property type="evidence" value="ECO:0007669"/>
    <property type="project" value="UniProtKB-UniRule"/>
</dbReference>
<dbReference type="SMART" id="SM00862">
    <property type="entry name" value="Trans_reg_C"/>
    <property type="match status" value="1"/>
</dbReference>
<dbReference type="OrthoDB" id="213853at2"/>
<feature type="domain" description="OmpR/PhoB-type" evidence="3">
    <location>
        <begin position="286"/>
        <end position="379"/>
    </location>
</feature>
<dbReference type="GO" id="GO:0000160">
    <property type="term" value="P:phosphorelay signal transduction system"/>
    <property type="evidence" value="ECO:0007669"/>
    <property type="project" value="InterPro"/>
</dbReference>
<reference evidence="4 5" key="1">
    <citation type="submission" date="2018-03" db="EMBL/GenBank/DDBJ databases">
        <title>Characteristics and genome of n-alkane degrading marine bacteria Gordonia iterans isolated from crude oil contaminated in Tae-an, South Korea.</title>
        <authorList>
            <person name="Lee S.-S."/>
            <person name="Kim H."/>
        </authorList>
    </citation>
    <scope>NUCLEOTIDE SEQUENCE [LARGE SCALE GENOMIC DNA]</scope>
    <source>
        <strain evidence="4 5">Co17</strain>
    </source>
</reference>
<dbReference type="Pfam" id="PF00486">
    <property type="entry name" value="Trans_reg_C"/>
    <property type="match status" value="1"/>
</dbReference>
<dbReference type="InterPro" id="IPR003754">
    <property type="entry name" value="4pyrrol_synth_uPrphyn_synth"/>
</dbReference>
<dbReference type="Proteomes" id="UP000239814">
    <property type="component" value="Chromosome"/>
</dbReference>
<dbReference type="Gene3D" id="1.10.10.10">
    <property type="entry name" value="Winged helix-like DNA-binding domain superfamily/Winged helix DNA-binding domain"/>
    <property type="match status" value="1"/>
</dbReference>
<dbReference type="Pfam" id="PF02602">
    <property type="entry name" value="HEM4"/>
    <property type="match status" value="1"/>
</dbReference>
<dbReference type="NCBIfam" id="NF005568">
    <property type="entry name" value="PRK07239.1"/>
    <property type="match status" value="1"/>
</dbReference>
<dbReference type="InterPro" id="IPR016032">
    <property type="entry name" value="Sig_transdc_resp-reg_C-effctor"/>
</dbReference>
<protein>
    <submittedName>
        <fullName evidence="4">Uroporphyrinogen-III synthase</fullName>
    </submittedName>
</protein>
<evidence type="ECO:0000256" key="1">
    <source>
        <dbReference type="ARBA" id="ARBA00023125"/>
    </source>
</evidence>
<dbReference type="InterPro" id="IPR036388">
    <property type="entry name" value="WH-like_DNA-bd_sf"/>
</dbReference>
<feature type="DNA-binding region" description="OmpR/PhoB-type" evidence="2">
    <location>
        <begin position="286"/>
        <end position="379"/>
    </location>
</feature>
<evidence type="ECO:0000259" key="3">
    <source>
        <dbReference type="PROSITE" id="PS51755"/>
    </source>
</evidence>
<dbReference type="CDD" id="cd06578">
    <property type="entry name" value="HemD"/>
    <property type="match status" value="1"/>
</dbReference>
<keyword evidence="1 2" id="KW-0238">DNA-binding</keyword>
<keyword evidence="5" id="KW-1185">Reference proteome</keyword>
<dbReference type="InterPro" id="IPR036108">
    <property type="entry name" value="4pyrrol_syn_uPrphyn_synt_sf"/>
</dbReference>
<dbReference type="Gene3D" id="3.40.50.10090">
    <property type="match status" value="2"/>
</dbReference>
<evidence type="ECO:0000313" key="5">
    <source>
        <dbReference type="Proteomes" id="UP000239814"/>
    </source>
</evidence>
<accession>A0A2S0KF26</accession>
<organism evidence="4 5">
    <name type="scientific">Gordonia iterans</name>
    <dbReference type="NCBI Taxonomy" id="1004901"/>
    <lineage>
        <taxon>Bacteria</taxon>
        <taxon>Bacillati</taxon>
        <taxon>Actinomycetota</taxon>
        <taxon>Actinomycetes</taxon>
        <taxon>Mycobacteriales</taxon>
        <taxon>Gordoniaceae</taxon>
        <taxon>Gordonia</taxon>
    </lineage>
</organism>
<dbReference type="AlphaFoldDB" id="A0A2S0KF26"/>
<name>A0A2S0KF26_9ACTN</name>
<dbReference type="RefSeq" id="WP_105942030.1">
    <property type="nucleotide sequence ID" value="NZ_CP027433.1"/>
</dbReference>
<dbReference type="KEGG" id="git:C6V83_08490"/>
<sequence length="379" mass="39828">MTNDVPAQRSAPPSLAGFTVAVTAARRADEFETLLARRGAHVRSAAAIAIVPLHDDVTLRSVTEELIADPPDVLIATTGIGFRGWIEAADGWGLAEDLLAGLAGTRVISRGPKPTGALRAAGLREEWSPESESSAELLAMLSPEDLDGRRVAVQLHGATDNWDPNPGFLDGLRALGGQVIEVPVYRWKTPDDRSALDALITDVAGGRVDAVTFTSAPAVASVLIRAEELGLRDPLRHALSTRVVVYCVGPVTAAPLEAIGVPSVAPDRMRLGALARLVGDDLPRRRPELEVAGHTLGVRAAAAVVDGAERDVSATGLALLKALADRPGEVLSREEMLELLPAGGDDPHAVEVAIGRLRTALGAREIIATVVKRGYRLAV</sequence>
<evidence type="ECO:0000313" key="4">
    <source>
        <dbReference type="EMBL" id="AVM00302.1"/>
    </source>
</evidence>
<dbReference type="SUPFAM" id="SSF46894">
    <property type="entry name" value="C-terminal effector domain of the bipartite response regulators"/>
    <property type="match status" value="1"/>
</dbReference>
<dbReference type="EMBL" id="CP027433">
    <property type="protein sequence ID" value="AVM00302.1"/>
    <property type="molecule type" value="Genomic_DNA"/>
</dbReference>
<proteinExistence type="predicted"/>
<dbReference type="GO" id="GO:0006780">
    <property type="term" value="P:uroporphyrinogen III biosynthetic process"/>
    <property type="evidence" value="ECO:0007669"/>
    <property type="project" value="InterPro"/>
</dbReference>
<dbReference type="GO" id="GO:0006355">
    <property type="term" value="P:regulation of DNA-templated transcription"/>
    <property type="evidence" value="ECO:0007669"/>
    <property type="project" value="InterPro"/>
</dbReference>
<dbReference type="GO" id="GO:0004852">
    <property type="term" value="F:uroporphyrinogen-III synthase activity"/>
    <property type="evidence" value="ECO:0007669"/>
    <property type="project" value="InterPro"/>
</dbReference>
<dbReference type="PANTHER" id="PTHR40082:SF1">
    <property type="entry name" value="BLR5956 PROTEIN"/>
    <property type="match status" value="1"/>
</dbReference>
<dbReference type="InterPro" id="IPR039793">
    <property type="entry name" value="UROS/Hem4"/>
</dbReference>
<gene>
    <name evidence="4" type="ORF">C6V83_08490</name>
</gene>
<dbReference type="CDD" id="cd00383">
    <property type="entry name" value="trans_reg_C"/>
    <property type="match status" value="1"/>
</dbReference>
<dbReference type="PROSITE" id="PS51755">
    <property type="entry name" value="OMPR_PHOB"/>
    <property type="match status" value="1"/>
</dbReference>
<evidence type="ECO:0000256" key="2">
    <source>
        <dbReference type="PROSITE-ProRule" id="PRU01091"/>
    </source>
</evidence>